<gene>
    <name evidence="1" type="ORF">BO94DRAFT_537731</name>
</gene>
<dbReference type="RefSeq" id="XP_025464848.1">
    <property type="nucleotide sequence ID" value="XM_025612341.1"/>
</dbReference>
<dbReference type="GeneID" id="37114484"/>
<evidence type="ECO:0000313" key="1">
    <source>
        <dbReference type="EMBL" id="PWY78539.1"/>
    </source>
</evidence>
<proteinExistence type="predicted"/>
<sequence>MRCLGHSDGCEWLEEGSRSPGSASGGTLAVFWILGLGPARHSSMMQCLGVFSSLRFRLLYHRTPNFGLHEVEYFH</sequence>
<reference evidence="1 2" key="1">
    <citation type="submission" date="2016-12" db="EMBL/GenBank/DDBJ databases">
        <title>The genomes of Aspergillus section Nigri reveals drivers in fungal speciation.</title>
        <authorList>
            <consortium name="DOE Joint Genome Institute"/>
            <person name="Vesth T.C."/>
            <person name="Nybo J."/>
            <person name="Theobald S."/>
            <person name="Brandl J."/>
            <person name="Frisvad J.C."/>
            <person name="Nielsen K.F."/>
            <person name="Lyhne E.K."/>
            <person name="Kogle M.E."/>
            <person name="Kuo A."/>
            <person name="Riley R."/>
            <person name="Clum A."/>
            <person name="Nolan M."/>
            <person name="Lipzen A."/>
            <person name="Salamov A."/>
            <person name="Henrissat B."/>
            <person name="Wiebenga A."/>
            <person name="De Vries R.P."/>
            <person name="Grigoriev I.V."/>
            <person name="Mortensen U.H."/>
            <person name="Andersen M.R."/>
            <person name="Baker S.E."/>
        </authorList>
    </citation>
    <scope>NUCLEOTIDE SEQUENCE [LARGE SCALE GENOMIC DNA]</scope>
    <source>
        <strain evidence="1 2">CBS 115572</strain>
    </source>
</reference>
<organism evidence="1 2">
    <name type="scientific">Aspergillus sclerotioniger CBS 115572</name>
    <dbReference type="NCBI Taxonomy" id="1450535"/>
    <lineage>
        <taxon>Eukaryota</taxon>
        <taxon>Fungi</taxon>
        <taxon>Dikarya</taxon>
        <taxon>Ascomycota</taxon>
        <taxon>Pezizomycotina</taxon>
        <taxon>Eurotiomycetes</taxon>
        <taxon>Eurotiomycetidae</taxon>
        <taxon>Eurotiales</taxon>
        <taxon>Aspergillaceae</taxon>
        <taxon>Aspergillus</taxon>
        <taxon>Aspergillus subgen. Circumdati</taxon>
    </lineage>
</organism>
<name>A0A317VY30_9EURO</name>
<evidence type="ECO:0000313" key="2">
    <source>
        <dbReference type="Proteomes" id="UP000246702"/>
    </source>
</evidence>
<dbReference type="AlphaFoldDB" id="A0A317VY30"/>
<comment type="caution">
    <text evidence="1">The sequence shown here is derived from an EMBL/GenBank/DDBJ whole genome shotgun (WGS) entry which is preliminary data.</text>
</comment>
<dbReference type="Proteomes" id="UP000246702">
    <property type="component" value="Unassembled WGS sequence"/>
</dbReference>
<dbReference type="EMBL" id="MSFK01000024">
    <property type="protein sequence ID" value="PWY78539.1"/>
    <property type="molecule type" value="Genomic_DNA"/>
</dbReference>
<keyword evidence="2" id="KW-1185">Reference proteome</keyword>
<accession>A0A317VY30</accession>
<protein>
    <submittedName>
        <fullName evidence="1">Uncharacterized protein</fullName>
    </submittedName>
</protein>